<reference evidence="2" key="1">
    <citation type="journal article" date="2014" name="Front. Microbiol.">
        <title>High frequency of phylogenetically diverse reductive dehalogenase-homologous genes in deep subseafloor sedimentary metagenomes.</title>
        <authorList>
            <person name="Kawai M."/>
            <person name="Futagami T."/>
            <person name="Toyoda A."/>
            <person name="Takaki Y."/>
            <person name="Nishi S."/>
            <person name="Hori S."/>
            <person name="Arai W."/>
            <person name="Tsubouchi T."/>
            <person name="Morono Y."/>
            <person name="Uchiyama I."/>
            <person name="Ito T."/>
            <person name="Fujiyama A."/>
            <person name="Inagaki F."/>
            <person name="Takami H."/>
        </authorList>
    </citation>
    <scope>NUCLEOTIDE SEQUENCE</scope>
    <source>
        <strain evidence="2">Expedition CK06-06</strain>
    </source>
</reference>
<sequence>MVSGLSKTGLTRAIRKPGFWLLVAVMVIITLPHYAEVIEHPTFLTQFMVNLGLDR</sequence>
<accession>X1P6H0</accession>
<proteinExistence type="predicted"/>
<evidence type="ECO:0000313" key="2">
    <source>
        <dbReference type="EMBL" id="GAI34625.1"/>
    </source>
</evidence>
<protein>
    <submittedName>
        <fullName evidence="2">Uncharacterized protein</fullName>
    </submittedName>
</protein>
<keyword evidence="1" id="KW-1133">Transmembrane helix</keyword>
<evidence type="ECO:0000256" key="1">
    <source>
        <dbReference type="SAM" id="Phobius"/>
    </source>
</evidence>
<comment type="caution">
    <text evidence="2">The sequence shown here is derived from an EMBL/GenBank/DDBJ whole genome shotgun (WGS) entry which is preliminary data.</text>
</comment>
<name>X1P6H0_9ZZZZ</name>
<dbReference type="EMBL" id="BARV01025878">
    <property type="protein sequence ID" value="GAI34625.1"/>
    <property type="molecule type" value="Genomic_DNA"/>
</dbReference>
<gene>
    <name evidence="2" type="ORF">S06H3_41919</name>
</gene>
<keyword evidence="1" id="KW-0472">Membrane</keyword>
<feature type="non-terminal residue" evidence="2">
    <location>
        <position position="55"/>
    </location>
</feature>
<feature type="transmembrane region" description="Helical" evidence="1">
    <location>
        <begin position="18"/>
        <end position="35"/>
    </location>
</feature>
<organism evidence="2">
    <name type="scientific">marine sediment metagenome</name>
    <dbReference type="NCBI Taxonomy" id="412755"/>
    <lineage>
        <taxon>unclassified sequences</taxon>
        <taxon>metagenomes</taxon>
        <taxon>ecological metagenomes</taxon>
    </lineage>
</organism>
<dbReference type="AlphaFoldDB" id="X1P6H0"/>
<keyword evidence="1" id="KW-0812">Transmembrane</keyword>